<gene>
    <name evidence="2" type="ORF">OPV22_009722</name>
</gene>
<sequence>MADELASASRGGPPSPFGPATCSLSSSSSSASPPASYSGSIRPFPNTVNKLCIGSSFGWLILICDASSDVSLFNPITFRPQRFWLPSLSTLPADVLI</sequence>
<keyword evidence="3" id="KW-1185">Reference proteome</keyword>
<name>A0AAV8RBP6_ENSVE</name>
<evidence type="ECO:0000256" key="1">
    <source>
        <dbReference type="SAM" id="MobiDB-lite"/>
    </source>
</evidence>
<dbReference type="Proteomes" id="UP001222027">
    <property type="component" value="Unassembled WGS sequence"/>
</dbReference>
<dbReference type="EMBL" id="JAQQAF010000003">
    <property type="protein sequence ID" value="KAJ8499170.1"/>
    <property type="molecule type" value="Genomic_DNA"/>
</dbReference>
<evidence type="ECO:0000313" key="3">
    <source>
        <dbReference type="Proteomes" id="UP001222027"/>
    </source>
</evidence>
<accession>A0AAV8RBP6</accession>
<organism evidence="2 3">
    <name type="scientific">Ensete ventricosum</name>
    <name type="common">Abyssinian banana</name>
    <name type="synonym">Musa ensete</name>
    <dbReference type="NCBI Taxonomy" id="4639"/>
    <lineage>
        <taxon>Eukaryota</taxon>
        <taxon>Viridiplantae</taxon>
        <taxon>Streptophyta</taxon>
        <taxon>Embryophyta</taxon>
        <taxon>Tracheophyta</taxon>
        <taxon>Spermatophyta</taxon>
        <taxon>Magnoliopsida</taxon>
        <taxon>Liliopsida</taxon>
        <taxon>Zingiberales</taxon>
        <taxon>Musaceae</taxon>
        <taxon>Ensete</taxon>
    </lineage>
</organism>
<dbReference type="AlphaFoldDB" id="A0AAV8RBP6"/>
<evidence type="ECO:0000313" key="2">
    <source>
        <dbReference type="EMBL" id="KAJ8499170.1"/>
    </source>
</evidence>
<reference evidence="2 3" key="1">
    <citation type="submission" date="2022-12" db="EMBL/GenBank/DDBJ databases">
        <title>Chromosome-scale assembly of the Ensete ventricosum genome.</title>
        <authorList>
            <person name="Dussert Y."/>
            <person name="Stocks J."/>
            <person name="Wendawek A."/>
            <person name="Woldeyes F."/>
            <person name="Nichols R.A."/>
            <person name="Borrell J.S."/>
        </authorList>
    </citation>
    <scope>NUCLEOTIDE SEQUENCE [LARGE SCALE GENOMIC DNA]</scope>
    <source>
        <strain evidence="3">cv. Maze</strain>
        <tissue evidence="2">Seeds</tissue>
    </source>
</reference>
<comment type="caution">
    <text evidence="2">The sequence shown here is derived from an EMBL/GenBank/DDBJ whole genome shotgun (WGS) entry which is preliminary data.</text>
</comment>
<feature type="region of interest" description="Disordered" evidence="1">
    <location>
        <begin position="1"/>
        <end position="44"/>
    </location>
</feature>
<protein>
    <submittedName>
        <fullName evidence="2">Uncharacterized protein</fullName>
    </submittedName>
</protein>
<feature type="compositionally biased region" description="Low complexity" evidence="1">
    <location>
        <begin position="23"/>
        <end position="40"/>
    </location>
</feature>
<proteinExistence type="predicted"/>